<evidence type="ECO:0000313" key="5">
    <source>
        <dbReference type="Proteomes" id="UP001596512"/>
    </source>
</evidence>
<dbReference type="PANTHER" id="PTHR30061">
    <property type="entry name" value="MALTOSE-BINDING PERIPLASMIC PROTEIN"/>
    <property type="match status" value="1"/>
</dbReference>
<dbReference type="PANTHER" id="PTHR30061:SF50">
    <property type="entry name" value="MALTOSE_MALTODEXTRIN-BINDING PERIPLASMIC PROTEIN"/>
    <property type="match status" value="1"/>
</dbReference>
<dbReference type="Gene3D" id="3.40.190.10">
    <property type="entry name" value="Periplasmic binding protein-like II"/>
    <property type="match status" value="2"/>
</dbReference>
<protein>
    <submittedName>
        <fullName evidence="4">Extracellular solute-binding protein</fullName>
    </submittedName>
</protein>
<evidence type="ECO:0000256" key="1">
    <source>
        <dbReference type="ARBA" id="ARBA00008520"/>
    </source>
</evidence>
<dbReference type="InterPro" id="IPR006059">
    <property type="entry name" value="SBP"/>
</dbReference>
<dbReference type="Pfam" id="PF13416">
    <property type="entry name" value="SBP_bac_8"/>
    <property type="match status" value="1"/>
</dbReference>
<dbReference type="EMBL" id="JBHTEY010000004">
    <property type="protein sequence ID" value="MFC7613552.1"/>
    <property type="molecule type" value="Genomic_DNA"/>
</dbReference>
<evidence type="ECO:0000256" key="2">
    <source>
        <dbReference type="ARBA" id="ARBA00022448"/>
    </source>
</evidence>
<proteinExistence type="inferred from homology"/>
<reference evidence="5" key="1">
    <citation type="journal article" date="2019" name="Int. J. Syst. Evol. Microbiol.">
        <title>The Global Catalogue of Microorganisms (GCM) 10K type strain sequencing project: providing services to taxonomists for standard genome sequencing and annotation.</title>
        <authorList>
            <consortium name="The Broad Institute Genomics Platform"/>
            <consortium name="The Broad Institute Genome Sequencing Center for Infectious Disease"/>
            <person name="Wu L."/>
            <person name="Ma J."/>
        </authorList>
    </citation>
    <scope>NUCLEOTIDE SEQUENCE [LARGE SCALE GENOMIC DNA]</scope>
    <source>
        <strain evidence="5">JCM 17695</strain>
    </source>
</reference>
<gene>
    <name evidence="4" type="ORF">ACFQV2_07975</name>
</gene>
<accession>A0ABW2TIH7</accession>
<comment type="caution">
    <text evidence="4">The sequence shown here is derived from an EMBL/GenBank/DDBJ whole genome shotgun (WGS) entry which is preliminary data.</text>
</comment>
<sequence>MTVKLIRLLIAFVVGVVLTLAATQYVLPALAGGDDGMEPGELRILSGLDQSENTQRKALVDQWNVLHPENRATIDELPANADQAHSQMVAQAQSGDSGVDIYNIDVTWTAEFAEAGYIQPLDGVDTSGFLDKPLRTCWYEGKLWALPFNTDAGLLYYRTDVVKDVPSTWSGVTAAIKEGKPEGVRTGLATQLADYEGLTVAVMEAVWAAGGDVVDADGAVALDSEAAQSALRRLAEQVRDPEVNLAESLEADESASTQTFRDGHAVFMRNWPVAYRALAAESTEPLPFSAVPLPGNSVLGGQNLAISARSENPAAARALIEFLTDPRSQQILFERGGLPATRDIIYLDPAITQRYPYARSLLSSIENARLRPITPHYTTFSQRLRSVVRALLIDGSLPPDYVDQLTRALEGR</sequence>
<keyword evidence="5" id="KW-1185">Reference proteome</keyword>
<evidence type="ECO:0000256" key="3">
    <source>
        <dbReference type="ARBA" id="ARBA00022729"/>
    </source>
</evidence>
<dbReference type="Proteomes" id="UP001596512">
    <property type="component" value="Unassembled WGS sequence"/>
</dbReference>
<organism evidence="4 5">
    <name type="scientific">Actinokineospora soli</name>
    <dbReference type="NCBI Taxonomy" id="1048753"/>
    <lineage>
        <taxon>Bacteria</taxon>
        <taxon>Bacillati</taxon>
        <taxon>Actinomycetota</taxon>
        <taxon>Actinomycetes</taxon>
        <taxon>Pseudonocardiales</taxon>
        <taxon>Pseudonocardiaceae</taxon>
        <taxon>Actinokineospora</taxon>
    </lineage>
</organism>
<name>A0ABW2TIH7_9PSEU</name>
<keyword evidence="2" id="KW-0813">Transport</keyword>
<evidence type="ECO:0000313" key="4">
    <source>
        <dbReference type="EMBL" id="MFC7613552.1"/>
    </source>
</evidence>
<dbReference type="SUPFAM" id="SSF53850">
    <property type="entry name" value="Periplasmic binding protein-like II"/>
    <property type="match status" value="1"/>
</dbReference>
<keyword evidence="3" id="KW-0732">Signal</keyword>
<comment type="similarity">
    <text evidence="1">Belongs to the bacterial solute-binding protein 1 family.</text>
</comment>